<comment type="caution">
    <text evidence="1">The sequence shown here is derived from an EMBL/GenBank/DDBJ whole genome shotgun (WGS) entry which is preliminary data.</text>
</comment>
<dbReference type="AlphaFoldDB" id="A0A8T2NWQ8"/>
<name>A0A8T2NWQ8_9TELE</name>
<feature type="non-terminal residue" evidence="1">
    <location>
        <position position="1"/>
    </location>
</feature>
<dbReference type="Proteomes" id="UP000824540">
    <property type="component" value="Unassembled WGS sequence"/>
</dbReference>
<protein>
    <submittedName>
        <fullName evidence="1">Uncharacterized protein</fullName>
    </submittedName>
</protein>
<accession>A0A8T2NWQ8</accession>
<dbReference type="OrthoDB" id="8952508at2759"/>
<organism evidence="1 2">
    <name type="scientific">Albula glossodonta</name>
    <name type="common">roundjaw bonefish</name>
    <dbReference type="NCBI Taxonomy" id="121402"/>
    <lineage>
        <taxon>Eukaryota</taxon>
        <taxon>Metazoa</taxon>
        <taxon>Chordata</taxon>
        <taxon>Craniata</taxon>
        <taxon>Vertebrata</taxon>
        <taxon>Euteleostomi</taxon>
        <taxon>Actinopterygii</taxon>
        <taxon>Neopterygii</taxon>
        <taxon>Teleostei</taxon>
        <taxon>Albuliformes</taxon>
        <taxon>Albulidae</taxon>
        <taxon>Albula</taxon>
    </lineage>
</organism>
<evidence type="ECO:0000313" key="2">
    <source>
        <dbReference type="Proteomes" id="UP000824540"/>
    </source>
</evidence>
<gene>
    <name evidence="1" type="ORF">JZ751_011281</name>
</gene>
<reference evidence="1" key="1">
    <citation type="thesis" date="2021" institute="BYU ScholarsArchive" country="Provo, UT, USA">
        <title>Applications of and Algorithms for Genome Assembly and Genomic Analyses with an Emphasis on Marine Teleosts.</title>
        <authorList>
            <person name="Pickett B.D."/>
        </authorList>
    </citation>
    <scope>NUCLEOTIDE SEQUENCE</scope>
    <source>
        <strain evidence="1">HI-2016</strain>
    </source>
</reference>
<keyword evidence="2" id="KW-1185">Reference proteome</keyword>
<dbReference type="EMBL" id="JAFBMS010000020">
    <property type="protein sequence ID" value="KAG9344609.1"/>
    <property type="molecule type" value="Genomic_DNA"/>
</dbReference>
<evidence type="ECO:0000313" key="1">
    <source>
        <dbReference type="EMBL" id="KAG9344609.1"/>
    </source>
</evidence>
<proteinExistence type="predicted"/>
<sequence>MVWDVEIPVLRGFLTATEATEWKQNNISGAESCSLLEFLLDGNFEGVLLSPVVLDILGGESSSEEKIETHLESCFLAYLSNATEDDKAE</sequence>